<dbReference type="PANTHER" id="PTHR33402">
    <property type="entry name" value="VQ MOTIF-CONTAINING PROTEIN 11-LIKE"/>
    <property type="match status" value="1"/>
</dbReference>
<name>A0AAN7MMZ5_TRANT</name>
<evidence type="ECO:0000256" key="2">
    <source>
        <dbReference type="ARBA" id="ARBA00022553"/>
    </source>
</evidence>
<keyword evidence="7" id="KW-1185">Reference proteome</keyword>
<sequence>MASQAQTSSTTFIQADTATFRRLVQQLTGVAGDLSEASAVRLHPRLSPKVSNLRSSPAFKLQDRRKHASRSKQLEIKLGLSALDHPLRRHPVGSPGLSPVTPLGPDSAFLWGANYMESLIVSEEEKAIAEKGFYLHASPTTTPRGSEPPELLPLFPVTSPQQDKLPTPSE</sequence>
<evidence type="ECO:0000256" key="4">
    <source>
        <dbReference type="SAM" id="MobiDB-lite"/>
    </source>
</evidence>
<feature type="compositionally biased region" description="Polar residues" evidence="4">
    <location>
        <begin position="158"/>
        <end position="170"/>
    </location>
</feature>
<organism evidence="6 7">
    <name type="scientific">Trapa natans</name>
    <name type="common">Water chestnut</name>
    <dbReference type="NCBI Taxonomy" id="22666"/>
    <lineage>
        <taxon>Eukaryota</taxon>
        <taxon>Viridiplantae</taxon>
        <taxon>Streptophyta</taxon>
        <taxon>Embryophyta</taxon>
        <taxon>Tracheophyta</taxon>
        <taxon>Spermatophyta</taxon>
        <taxon>Magnoliopsida</taxon>
        <taxon>eudicotyledons</taxon>
        <taxon>Gunneridae</taxon>
        <taxon>Pentapetalae</taxon>
        <taxon>rosids</taxon>
        <taxon>malvids</taxon>
        <taxon>Myrtales</taxon>
        <taxon>Lythraceae</taxon>
        <taxon>Trapa</taxon>
    </lineage>
</organism>
<dbReference type="InterPro" id="IPR039611">
    <property type="entry name" value="VQ_4/11/13/19/31/33"/>
</dbReference>
<dbReference type="AlphaFoldDB" id="A0AAN7MMZ5"/>
<gene>
    <name evidence="6" type="ORF">SAY86_030407</name>
</gene>
<dbReference type="EMBL" id="JAXQNO010000005">
    <property type="protein sequence ID" value="KAK4798081.1"/>
    <property type="molecule type" value="Genomic_DNA"/>
</dbReference>
<reference evidence="6 7" key="1">
    <citation type="journal article" date="2023" name="Hortic Res">
        <title>Pangenome of water caltrop reveals structural variations and asymmetric subgenome divergence after allopolyploidization.</title>
        <authorList>
            <person name="Zhang X."/>
            <person name="Chen Y."/>
            <person name="Wang L."/>
            <person name="Yuan Y."/>
            <person name="Fang M."/>
            <person name="Shi L."/>
            <person name="Lu R."/>
            <person name="Comes H.P."/>
            <person name="Ma Y."/>
            <person name="Chen Y."/>
            <person name="Huang G."/>
            <person name="Zhou Y."/>
            <person name="Zheng Z."/>
            <person name="Qiu Y."/>
        </authorList>
    </citation>
    <scope>NUCLEOTIDE SEQUENCE [LARGE SCALE GENOMIC DNA]</scope>
    <source>
        <strain evidence="6">F231</strain>
    </source>
</reference>
<evidence type="ECO:0000313" key="6">
    <source>
        <dbReference type="EMBL" id="KAK4798081.1"/>
    </source>
</evidence>
<dbReference type="Pfam" id="PF05678">
    <property type="entry name" value="VQ"/>
    <property type="match status" value="1"/>
</dbReference>
<comment type="caution">
    <text evidence="6">The sequence shown here is derived from an EMBL/GenBank/DDBJ whole genome shotgun (WGS) entry which is preliminary data.</text>
</comment>
<evidence type="ECO:0000313" key="7">
    <source>
        <dbReference type="Proteomes" id="UP001346149"/>
    </source>
</evidence>
<evidence type="ECO:0000256" key="1">
    <source>
        <dbReference type="ARBA" id="ARBA00004123"/>
    </source>
</evidence>
<evidence type="ECO:0000259" key="5">
    <source>
        <dbReference type="Pfam" id="PF05678"/>
    </source>
</evidence>
<dbReference type="PANTHER" id="PTHR33402:SF16">
    <property type="entry name" value="VQ MOTIF-CONTAINING PROTEIN 13-RELATED"/>
    <property type="match status" value="1"/>
</dbReference>
<comment type="subcellular location">
    <subcellularLocation>
        <location evidence="1">Nucleus</location>
    </subcellularLocation>
</comment>
<accession>A0AAN7MMZ5</accession>
<dbReference type="GO" id="GO:0005634">
    <property type="term" value="C:nucleus"/>
    <property type="evidence" value="ECO:0007669"/>
    <property type="project" value="UniProtKB-SubCell"/>
</dbReference>
<protein>
    <recommendedName>
        <fullName evidence="5">VQ domain-containing protein</fullName>
    </recommendedName>
</protein>
<keyword evidence="2" id="KW-0597">Phosphoprotein</keyword>
<evidence type="ECO:0000256" key="3">
    <source>
        <dbReference type="ARBA" id="ARBA00023242"/>
    </source>
</evidence>
<feature type="domain" description="VQ" evidence="5">
    <location>
        <begin position="7"/>
        <end position="29"/>
    </location>
</feature>
<keyword evidence="3" id="KW-0539">Nucleus</keyword>
<feature type="region of interest" description="Disordered" evidence="4">
    <location>
        <begin position="137"/>
        <end position="170"/>
    </location>
</feature>
<dbReference type="InterPro" id="IPR008889">
    <property type="entry name" value="VQ"/>
</dbReference>
<dbReference type="Proteomes" id="UP001346149">
    <property type="component" value="Unassembled WGS sequence"/>
</dbReference>
<proteinExistence type="predicted"/>